<dbReference type="Pfam" id="PF00085">
    <property type="entry name" value="Thioredoxin"/>
    <property type="match status" value="1"/>
</dbReference>
<dbReference type="SUPFAM" id="SSF52833">
    <property type="entry name" value="Thioredoxin-like"/>
    <property type="match status" value="1"/>
</dbReference>
<keyword evidence="4" id="KW-1185">Reference proteome</keyword>
<dbReference type="EMBL" id="SGPK01000361">
    <property type="protein sequence ID" value="THH04262.1"/>
    <property type="molecule type" value="Genomic_DNA"/>
</dbReference>
<reference evidence="3 4" key="1">
    <citation type="submission" date="2019-02" db="EMBL/GenBank/DDBJ databases">
        <title>Genome sequencing of the rare red list fungi Phellinidium pouzarii.</title>
        <authorList>
            <person name="Buettner E."/>
            <person name="Kellner H."/>
        </authorList>
    </citation>
    <scope>NUCLEOTIDE SEQUENCE [LARGE SCALE GENOMIC DNA]</scope>
    <source>
        <strain evidence="3 4">DSM 108285</strain>
    </source>
</reference>
<sequence>MSVTTATTPTPANLHQITSPTHLQALLSADLTRPSLLSFWAAWAAPCAATNARVAELAREYGGSGKGSDRTGLLVLEVEADKEETADVAESFEVVSVPTFVLLRVRVFFLFFIYR</sequence>
<dbReference type="InterPro" id="IPR013766">
    <property type="entry name" value="Thioredoxin_domain"/>
</dbReference>
<dbReference type="PANTHER" id="PTHR43601:SF3">
    <property type="entry name" value="THIOREDOXIN, MITOCHONDRIAL"/>
    <property type="match status" value="1"/>
</dbReference>
<dbReference type="PANTHER" id="PTHR43601">
    <property type="entry name" value="THIOREDOXIN, MITOCHONDRIAL"/>
    <property type="match status" value="1"/>
</dbReference>
<organism evidence="3 4">
    <name type="scientific">Phellinidium pouzarii</name>
    <dbReference type="NCBI Taxonomy" id="167371"/>
    <lineage>
        <taxon>Eukaryota</taxon>
        <taxon>Fungi</taxon>
        <taxon>Dikarya</taxon>
        <taxon>Basidiomycota</taxon>
        <taxon>Agaricomycotina</taxon>
        <taxon>Agaricomycetes</taxon>
        <taxon>Hymenochaetales</taxon>
        <taxon>Hymenochaetaceae</taxon>
        <taxon>Phellinidium</taxon>
    </lineage>
</organism>
<evidence type="ECO:0000313" key="3">
    <source>
        <dbReference type="EMBL" id="THH04262.1"/>
    </source>
</evidence>
<dbReference type="InterPro" id="IPR036249">
    <property type="entry name" value="Thioredoxin-like_sf"/>
</dbReference>
<evidence type="ECO:0000256" key="1">
    <source>
        <dbReference type="ARBA" id="ARBA00008987"/>
    </source>
</evidence>
<dbReference type="GO" id="GO:0045454">
    <property type="term" value="P:cell redox homeostasis"/>
    <property type="evidence" value="ECO:0007669"/>
    <property type="project" value="TreeGrafter"/>
</dbReference>
<evidence type="ECO:0000313" key="4">
    <source>
        <dbReference type="Proteomes" id="UP000308199"/>
    </source>
</evidence>
<feature type="domain" description="Thioredoxin" evidence="2">
    <location>
        <begin position="31"/>
        <end position="104"/>
    </location>
</feature>
<comment type="caution">
    <text evidence="3">The sequence shown here is derived from an EMBL/GenBank/DDBJ whole genome shotgun (WGS) entry which is preliminary data.</text>
</comment>
<dbReference type="AlphaFoldDB" id="A0A4S4KZ97"/>
<protein>
    <recommendedName>
        <fullName evidence="2">Thioredoxin domain-containing protein</fullName>
    </recommendedName>
</protein>
<proteinExistence type="inferred from homology"/>
<dbReference type="Proteomes" id="UP000308199">
    <property type="component" value="Unassembled WGS sequence"/>
</dbReference>
<name>A0A4S4KZ97_9AGAM</name>
<evidence type="ECO:0000259" key="2">
    <source>
        <dbReference type="Pfam" id="PF00085"/>
    </source>
</evidence>
<comment type="similarity">
    <text evidence="1">Belongs to the thioredoxin family.</text>
</comment>
<dbReference type="OrthoDB" id="415696at2759"/>
<gene>
    <name evidence="3" type="ORF">EW145_g5659</name>
</gene>
<dbReference type="Gene3D" id="3.40.30.10">
    <property type="entry name" value="Glutaredoxin"/>
    <property type="match status" value="1"/>
</dbReference>
<accession>A0A4S4KZ97</accession>